<evidence type="ECO:0000256" key="15">
    <source>
        <dbReference type="SAM" id="Phobius"/>
    </source>
</evidence>
<comment type="similarity">
    <text evidence="4 14">Belongs to the cytochrome P450 family.</text>
</comment>
<evidence type="ECO:0000256" key="10">
    <source>
        <dbReference type="ARBA" id="ARBA00023004"/>
    </source>
</evidence>
<gene>
    <name evidence="16" type="ORF">V5O48_014425</name>
</gene>
<dbReference type="EMBL" id="JBAHYK010001555">
    <property type="protein sequence ID" value="KAL0567565.1"/>
    <property type="molecule type" value="Genomic_DNA"/>
</dbReference>
<comment type="pathway">
    <text evidence="3">Secondary metabolite biosynthesis.</text>
</comment>
<comment type="cofactor">
    <cofactor evidence="1">
        <name>heme</name>
        <dbReference type="ChEBI" id="CHEBI:30413"/>
    </cofactor>
</comment>
<keyword evidence="12 15" id="KW-0472">Membrane</keyword>
<reference evidence="16 17" key="1">
    <citation type="submission" date="2024-02" db="EMBL/GenBank/DDBJ databases">
        <title>A draft genome for the cacao thread blight pathogen Marasmius crinis-equi.</title>
        <authorList>
            <person name="Cohen S.P."/>
            <person name="Baruah I.K."/>
            <person name="Amoako-Attah I."/>
            <person name="Bukari Y."/>
            <person name="Meinhardt L.W."/>
            <person name="Bailey B.A."/>
        </authorList>
    </citation>
    <scope>NUCLEOTIDE SEQUENCE [LARGE SCALE GENOMIC DNA]</scope>
    <source>
        <strain evidence="16 17">GH-76</strain>
    </source>
</reference>
<organism evidence="16 17">
    <name type="scientific">Marasmius crinis-equi</name>
    <dbReference type="NCBI Taxonomy" id="585013"/>
    <lineage>
        <taxon>Eukaryota</taxon>
        <taxon>Fungi</taxon>
        <taxon>Dikarya</taxon>
        <taxon>Basidiomycota</taxon>
        <taxon>Agaricomycotina</taxon>
        <taxon>Agaricomycetes</taxon>
        <taxon>Agaricomycetidae</taxon>
        <taxon>Agaricales</taxon>
        <taxon>Marasmiineae</taxon>
        <taxon>Marasmiaceae</taxon>
        <taxon>Marasmius</taxon>
    </lineage>
</organism>
<evidence type="ECO:0000256" key="4">
    <source>
        <dbReference type="ARBA" id="ARBA00010617"/>
    </source>
</evidence>
<evidence type="ECO:0000313" key="17">
    <source>
        <dbReference type="Proteomes" id="UP001465976"/>
    </source>
</evidence>
<feature type="transmembrane region" description="Helical" evidence="15">
    <location>
        <begin position="6"/>
        <end position="24"/>
    </location>
</feature>
<evidence type="ECO:0000256" key="2">
    <source>
        <dbReference type="ARBA" id="ARBA00004167"/>
    </source>
</evidence>
<dbReference type="InterPro" id="IPR050364">
    <property type="entry name" value="Cytochrome_P450_fung"/>
</dbReference>
<keyword evidence="11 14" id="KW-0503">Monooxygenase</keyword>
<evidence type="ECO:0000256" key="11">
    <source>
        <dbReference type="ARBA" id="ARBA00023033"/>
    </source>
</evidence>
<evidence type="ECO:0000256" key="5">
    <source>
        <dbReference type="ARBA" id="ARBA00022617"/>
    </source>
</evidence>
<dbReference type="InterPro" id="IPR001128">
    <property type="entry name" value="Cyt_P450"/>
</dbReference>
<evidence type="ECO:0000313" key="16">
    <source>
        <dbReference type="EMBL" id="KAL0567565.1"/>
    </source>
</evidence>
<protein>
    <recommendedName>
        <fullName evidence="18">Cytochrome P450</fullName>
    </recommendedName>
</protein>
<keyword evidence="7 14" id="KW-0479">Metal-binding</keyword>
<dbReference type="PANTHER" id="PTHR46300:SF2">
    <property type="entry name" value="CYTOCHROME P450 MONOOXYGENASE ALNH-RELATED"/>
    <property type="match status" value="1"/>
</dbReference>
<keyword evidence="6 15" id="KW-0812">Transmembrane</keyword>
<dbReference type="Proteomes" id="UP001465976">
    <property type="component" value="Unassembled WGS sequence"/>
</dbReference>
<evidence type="ECO:0000256" key="3">
    <source>
        <dbReference type="ARBA" id="ARBA00005179"/>
    </source>
</evidence>
<evidence type="ECO:0000256" key="12">
    <source>
        <dbReference type="ARBA" id="ARBA00023136"/>
    </source>
</evidence>
<evidence type="ECO:0000256" key="6">
    <source>
        <dbReference type="ARBA" id="ARBA00022692"/>
    </source>
</evidence>
<evidence type="ECO:0000256" key="7">
    <source>
        <dbReference type="ARBA" id="ARBA00022723"/>
    </source>
</evidence>
<dbReference type="InterPro" id="IPR017972">
    <property type="entry name" value="Cyt_P450_CS"/>
</dbReference>
<keyword evidence="10 14" id="KW-0408">Iron</keyword>
<dbReference type="Pfam" id="PF00067">
    <property type="entry name" value="p450"/>
    <property type="match status" value="1"/>
</dbReference>
<keyword evidence="8 15" id="KW-1133">Transmembrane helix</keyword>
<evidence type="ECO:0000256" key="9">
    <source>
        <dbReference type="ARBA" id="ARBA00023002"/>
    </source>
</evidence>
<evidence type="ECO:0008006" key="18">
    <source>
        <dbReference type="Google" id="ProtNLM"/>
    </source>
</evidence>
<dbReference type="PANTHER" id="PTHR46300">
    <property type="entry name" value="P450, PUTATIVE (EUROFUNG)-RELATED-RELATED"/>
    <property type="match status" value="1"/>
</dbReference>
<accession>A0ABR3EXD1</accession>
<dbReference type="CDD" id="cd11065">
    <property type="entry name" value="CYP64-like"/>
    <property type="match status" value="1"/>
</dbReference>
<dbReference type="Gene3D" id="1.10.630.10">
    <property type="entry name" value="Cytochrome P450"/>
    <property type="match status" value="1"/>
</dbReference>
<keyword evidence="17" id="KW-1185">Reference proteome</keyword>
<dbReference type="PRINTS" id="PR00385">
    <property type="entry name" value="P450"/>
</dbReference>
<sequence>MPWLQAPSSTLSAIILVVFAWLLLKLLSIGRRESHLPPGPPTVPLLGNLNVFPTEYAHYNHAIDDDLLWRRFTEWARQYGDIYSLKVTSGTAVVLTGTEVVKELMDKRSATTSDRPSSHMAEKVTGGMNMGFEPYSERCKISRRAVHAVLTPSAVAAHFPIQRAEATQALYDFLKTPNDFYTHILRTSNSIIMSVLYGKRCPRYDSHESKAFYEVNHLWNMALEPGAIDILPILDWVPERWASWKKIAKEVKRLQRALYFGLVDETEERIRRGDENGSYMEEVLKRRDEFGLNREMIGYLGGVLLEGGSETSAVFLQSLVLLLIAFPEVQRKAQEEVDRVIGRDRLPSLEDIDDLPYIQALIKETHRYRPVTPLLVPHATAADEEYRGFIIPKGTTIFVNLYGIFHDPDVFEDPELFNPDRYIKTEFGTKAGVDDSSWRSNLHFGCGRRICPGMHLANNAMALNTMNFVWAFDFKPAKGPNGQDIPADVNAYEKGLSSVPKPFDCIITPRHAKVSEIIEREFQEATDTFIKFERDLVPADKAFVEEQRRGL</sequence>
<comment type="caution">
    <text evidence="16">The sequence shown here is derived from an EMBL/GenBank/DDBJ whole genome shotgun (WGS) entry which is preliminary data.</text>
</comment>
<comment type="subcellular location">
    <subcellularLocation>
        <location evidence="2">Membrane</location>
        <topology evidence="2">Single-pass membrane protein</topology>
    </subcellularLocation>
</comment>
<dbReference type="PROSITE" id="PS00086">
    <property type="entry name" value="CYTOCHROME_P450"/>
    <property type="match status" value="1"/>
</dbReference>
<dbReference type="PRINTS" id="PR00463">
    <property type="entry name" value="EP450I"/>
</dbReference>
<dbReference type="SUPFAM" id="SSF48264">
    <property type="entry name" value="Cytochrome P450"/>
    <property type="match status" value="1"/>
</dbReference>
<dbReference type="InterPro" id="IPR002401">
    <property type="entry name" value="Cyt_P450_E_grp-I"/>
</dbReference>
<keyword evidence="9 14" id="KW-0560">Oxidoreductase</keyword>
<dbReference type="InterPro" id="IPR036396">
    <property type="entry name" value="Cyt_P450_sf"/>
</dbReference>
<keyword evidence="13" id="KW-0325">Glycoprotein</keyword>
<evidence type="ECO:0000256" key="14">
    <source>
        <dbReference type="RuleBase" id="RU000461"/>
    </source>
</evidence>
<evidence type="ECO:0000256" key="8">
    <source>
        <dbReference type="ARBA" id="ARBA00022989"/>
    </source>
</evidence>
<evidence type="ECO:0000256" key="13">
    <source>
        <dbReference type="ARBA" id="ARBA00023180"/>
    </source>
</evidence>
<proteinExistence type="inferred from homology"/>
<name>A0ABR3EXD1_9AGAR</name>
<keyword evidence="5 14" id="KW-0349">Heme</keyword>
<evidence type="ECO:0000256" key="1">
    <source>
        <dbReference type="ARBA" id="ARBA00001971"/>
    </source>
</evidence>